<evidence type="ECO:0000256" key="1">
    <source>
        <dbReference type="SAM" id="Phobius"/>
    </source>
</evidence>
<keyword evidence="1" id="KW-1133">Transmembrane helix</keyword>
<evidence type="ECO:0000313" key="3">
    <source>
        <dbReference type="Proteomes" id="UP000190626"/>
    </source>
</evidence>
<keyword evidence="1" id="KW-0472">Membrane</keyword>
<gene>
    <name evidence="2" type="ORF">BC351_02350</name>
</gene>
<keyword evidence="1" id="KW-0812">Transmembrane</keyword>
<dbReference type="EMBL" id="MBTG01000001">
    <property type="protein sequence ID" value="OPH62100.1"/>
    <property type="molecule type" value="Genomic_DNA"/>
</dbReference>
<dbReference type="Proteomes" id="UP000190626">
    <property type="component" value="Unassembled WGS sequence"/>
</dbReference>
<feature type="transmembrane region" description="Helical" evidence="1">
    <location>
        <begin position="21"/>
        <end position="43"/>
    </location>
</feature>
<proteinExistence type="predicted"/>
<sequence>MKPSFKLFKLDCIGINPMQQAFTFVLPLLIGCTALLVGVAVVFSNLQFGLTKKADRAKESH</sequence>
<dbReference type="AlphaFoldDB" id="A0A1V4HT56"/>
<evidence type="ECO:0000313" key="2">
    <source>
        <dbReference type="EMBL" id="OPH62100.1"/>
    </source>
</evidence>
<comment type="caution">
    <text evidence="2">The sequence shown here is derived from an EMBL/GenBank/DDBJ whole genome shotgun (WGS) entry which is preliminary data.</text>
</comment>
<name>A0A1V4HT56_9BACL</name>
<dbReference type="PROSITE" id="PS51257">
    <property type="entry name" value="PROKAR_LIPOPROTEIN"/>
    <property type="match status" value="1"/>
</dbReference>
<reference evidence="3" key="1">
    <citation type="submission" date="2016-07" db="EMBL/GenBank/DDBJ databases">
        <authorList>
            <person name="Florea S."/>
            <person name="Webb J.S."/>
            <person name="Jaromczyk J."/>
            <person name="Schardl C.L."/>
        </authorList>
    </citation>
    <scope>NUCLEOTIDE SEQUENCE [LARGE SCALE GENOMIC DNA]</scope>
    <source>
        <strain evidence="3">CY1</strain>
    </source>
</reference>
<protein>
    <submittedName>
        <fullName evidence="2">Uncharacterized protein</fullName>
    </submittedName>
</protein>
<organism evidence="2 3">
    <name type="scientific">Paenibacillus ferrarius</name>
    <dbReference type="NCBI Taxonomy" id="1469647"/>
    <lineage>
        <taxon>Bacteria</taxon>
        <taxon>Bacillati</taxon>
        <taxon>Bacillota</taxon>
        <taxon>Bacilli</taxon>
        <taxon>Bacillales</taxon>
        <taxon>Paenibacillaceae</taxon>
        <taxon>Paenibacillus</taxon>
    </lineage>
</organism>
<accession>A0A1V4HT56</accession>
<keyword evidence="3" id="KW-1185">Reference proteome</keyword>